<organism evidence="1 2">
    <name type="scientific">Dietzia kunjamensis subsp. schimae</name>
    <dbReference type="NCBI Taxonomy" id="498198"/>
    <lineage>
        <taxon>Bacteria</taxon>
        <taxon>Bacillati</taxon>
        <taxon>Actinomycetota</taxon>
        <taxon>Actinomycetes</taxon>
        <taxon>Mycobacteriales</taxon>
        <taxon>Dietziaceae</taxon>
        <taxon>Dietzia</taxon>
    </lineage>
</organism>
<dbReference type="SUPFAM" id="SSF51905">
    <property type="entry name" value="FAD/NAD(P)-binding domain"/>
    <property type="match status" value="1"/>
</dbReference>
<keyword evidence="2" id="KW-1185">Reference proteome</keyword>
<sequence length="154" mass="17210">MPSQLYQFRFAPKPDWSRVWADGAEIQRYHRRVVDDLGLAGHIRTDTPPRNSASPGTYYRAIQRSDAELVTDAIAQVTPDGIRTADGTERPADVIVLATGFRAHDYMRPMEVVGRDGRTLEREWADGPRAYRMTAVPGFPNAFTVLGPNSALPR</sequence>
<gene>
    <name evidence="1" type="ORF">SAMN06265174_104134</name>
</gene>
<evidence type="ECO:0000313" key="2">
    <source>
        <dbReference type="Proteomes" id="UP000315460"/>
    </source>
</evidence>
<reference evidence="1 2" key="1">
    <citation type="submission" date="2017-05" db="EMBL/GenBank/DDBJ databases">
        <authorList>
            <person name="Varghese N."/>
            <person name="Submissions S."/>
        </authorList>
    </citation>
    <scope>NUCLEOTIDE SEQUENCE [LARGE SCALE GENOMIC DNA]</scope>
    <source>
        <strain evidence="1 2">DSM 45139</strain>
    </source>
</reference>
<comment type="caution">
    <text evidence="1">The sequence shown here is derived from an EMBL/GenBank/DDBJ whole genome shotgun (WGS) entry which is preliminary data.</text>
</comment>
<accession>A0ABY1N1D7</accession>
<dbReference type="PANTHER" id="PTHR42877">
    <property type="entry name" value="L-ORNITHINE N(5)-MONOOXYGENASE-RELATED"/>
    <property type="match status" value="1"/>
</dbReference>
<dbReference type="Gene3D" id="3.50.50.60">
    <property type="entry name" value="FAD/NAD(P)-binding domain"/>
    <property type="match status" value="1"/>
</dbReference>
<dbReference type="InterPro" id="IPR036188">
    <property type="entry name" value="FAD/NAD-bd_sf"/>
</dbReference>
<evidence type="ECO:0000313" key="1">
    <source>
        <dbReference type="EMBL" id="SMO71490.1"/>
    </source>
</evidence>
<name>A0ABY1N1D7_9ACTN</name>
<dbReference type="EMBL" id="FXTG01000004">
    <property type="protein sequence ID" value="SMO71490.1"/>
    <property type="molecule type" value="Genomic_DNA"/>
</dbReference>
<dbReference type="InterPro" id="IPR051209">
    <property type="entry name" value="FAD-bind_Monooxygenase_sf"/>
</dbReference>
<dbReference type="PANTHER" id="PTHR42877:SF4">
    <property type="entry name" value="FAD_NAD(P)-BINDING DOMAIN-CONTAINING PROTEIN-RELATED"/>
    <property type="match status" value="1"/>
</dbReference>
<protein>
    <submittedName>
        <fullName evidence="1">Uncharacterized protein</fullName>
    </submittedName>
</protein>
<proteinExistence type="predicted"/>
<dbReference type="Proteomes" id="UP000315460">
    <property type="component" value="Unassembled WGS sequence"/>
</dbReference>